<evidence type="ECO:0000313" key="10">
    <source>
        <dbReference type="Proteomes" id="UP000334820"/>
    </source>
</evidence>
<dbReference type="Pfam" id="PF13432">
    <property type="entry name" value="TPR_16"/>
    <property type="match status" value="1"/>
</dbReference>
<dbReference type="PANTHER" id="PTHR23077:SF171">
    <property type="entry name" value="NUCLEAR VALOSIN-CONTAINING PROTEIN-LIKE"/>
    <property type="match status" value="1"/>
</dbReference>
<dbReference type="InterPro" id="IPR019734">
    <property type="entry name" value="TPR_rpt"/>
</dbReference>
<comment type="caution">
    <text evidence="9">The sequence shown here is derived from an EMBL/GenBank/DDBJ whole genome shotgun (WGS) entry which is preliminary data.</text>
</comment>
<dbReference type="InterPro" id="IPR003960">
    <property type="entry name" value="ATPase_AAA_CS"/>
</dbReference>
<evidence type="ECO:0000256" key="2">
    <source>
        <dbReference type="ARBA" id="ARBA00022741"/>
    </source>
</evidence>
<sequence>MSNQEGEQTIEILKEALAVSPENVPLRRHLAELQLRLGRIEEAIEQFQAVLERSNDHASRVNLGRAYYQRGDFERAEQLLQTALEQQATPELYLLLSKNAFARQEYERAGHYYDQALKADESLRESSYEEELARQGIVIRGKLRLLRFAEVEEMEADQELIEQPTISFKDVGGLEEIKEQIRMQILYPLQQPALFQRFGKRIGGGILLYGPPGCGKTFLARAAAGESQCSFINIAIHDILDMYIGNSEKNLHGIFELARRNRPAIVFIDELDALGGSRQQMRFHGLRILTNQLLLELDSIAANNSEILVLGATNSPWFVDSSLRRPGRFDRILFVPPPDLEARCAILRIYLEEKPTEAIDYPQLARQMEKFSGADIRAVCERATEAVLSEAIKTGQPRPLRTSDLLAALKQIRPSTLEWFATAKNYATYSNEGGLYDDVLRFLQKVKW</sequence>
<dbReference type="Pfam" id="PF14559">
    <property type="entry name" value="TPR_19"/>
    <property type="match status" value="1"/>
</dbReference>
<keyword evidence="2 7" id="KW-0547">Nucleotide-binding</keyword>
<feature type="repeat" description="TPR" evidence="6">
    <location>
        <begin position="57"/>
        <end position="90"/>
    </location>
</feature>
<dbReference type="InterPro" id="IPR003593">
    <property type="entry name" value="AAA+_ATPase"/>
</dbReference>
<dbReference type="SUPFAM" id="SSF48452">
    <property type="entry name" value="TPR-like"/>
    <property type="match status" value="1"/>
</dbReference>
<dbReference type="InterPro" id="IPR050168">
    <property type="entry name" value="AAA_ATPase_domain"/>
</dbReference>
<dbReference type="PROSITE" id="PS00674">
    <property type="entry name" value="AAA"/>
    <property type="match status" value="1"/>
</dbReference>
<feature type="domain" description="AAA+ ATPase" evidence="8">
    <location>
        <begin position="202"/>
        <end position="339"/>
    </location>
</feature>
<dbReference type="Pfam" id="PF17862">
    <property type="entry name" value="AAA_lid_3"/>
    <property type="match status" value="1"/>
</dbReference>
<dbReference type="GO" id="GO:0005524">
    <property type="term" value="F:ATP binding"/>
    <property type="evidence" value="ECO:0007669"/>
    <property type="project" value="UniProtKB-KW"/>
</dbReference>
<dbReference type="InterPro" id="IPR011990">
    <property type="entry name" value="TPR-like_helical_dom_sf"/>
</dbReference>
<dbReference type="InterPro" id="IPR041569">
    <property type="entry name" value="AAA_lid_3"/>
</dbReference>
<comment type="similarity">
    <text evidence="7">Belongs to the AAA ATPase family.</text>
</comment>
<keyword evidence="10" id="KW-1185">Reference proteome</keyword>
<dbReference type="Gene3D" id="3.40.50.300">
    <property type="entry name" value="P-loop containing nucleotide triphosphate hydrolases"/>
    <property type="match status" value="1"/>
</dbReference>
<evidence type="ECO:0000256" key="3">
    <source>
        <dbReference type="ARBA" id="ARBA00022840"/>
    </source>
</evidence>
<dbReference type="PANTHER" id="PTHR23077">
    <property type="entry name" value="AAA-FAMILY ATPASE"/>
    <property type="match status" value="1"/>
</dbReference>
<organism evidence="9 10">
    <name type="scientific">Thermogemmatispora aurantia</name>
    <dbReference type="NCBI Taxonomy" id="2045279"/>
    <lineage>
        <taxon>Bacteria</taxon>
        <taxon>Bacillati</taxon>
        <taxon>Chloroflexota</taxon>
        <taxon>Ktedonobacteria</taxon>
        <taxon>Thermogemmatisporales</taxon>
        <taxon>Thermogemmatisporaceae</taxon>
        <taxon>Thermogemmatispora</taxon>
    </lineage>
</organism>
<dbReference type="Gene3D" id="1.25.40.10">
    <property type="entry name" value="Tetratricopeptide repeat domain"/>
    <property type="match status" value="1"/>
</dbReference>
<dbReference type="PROSITE" id="PS00165">
    <property type="entry name" value="DEHYDRATASE_SER_THR"/>
    <property type="match status" value="1"/>
</dbReference>
<keyword evidence="5" id="KW-0175">Coiled coil</keyword>
<dbReference type="GO" id="GO:0006520">
    <property type="term" value="P:amino acid metabolic process"/>
    <property type="evidence" value="ECO:0007669"/>
    <property type="project" value="InterPro"/>
</dbReference>
<evidence type="ECO:0000256" key="4">
    <source>
        <dbReference type="ARBA" id="ARBA00022898"/>
    </source>
</evidence>
<keyword evidence="3 7" id="KW-0067">ATP-binding</keyword>
<evidence type="ECO:0000313" key="9">
    <source>
        <dbReference type="EMBL" id="GER81997.1"/>
    </source>
</evidence>
<protein>
    <recommendedName>
        <fullName evidence="8">AAA+ ATPase domain-containing protein</fullName>
    </recommendedName>
</protein>
<dbReference type="FunFam" id="3.40.50.300:FF:001025">
    <property type="entry name" value="ATPase family, AAA domain-containing 2B"/>
    <property type="match status" value="1"/>
</dbReference>
<dbReference type="SMART" id="SM00382">
    <property type="entry name" value="AAA"/>
    <property type="match status" value="1"/>
</dbReference>
<keyword evidence="4" id="KW-0663">Pyridoxal phosphate</keyword>
<dbReference type="GO" id="GO:0016887">
    <property type="term" value="F:ATP hydrolysis activity"/>
    <property type="evidence" value="ECO:0007669"/>
    <property type="project" value="InterPro"/>
</dbReference>
<dbReference type="Pfam" id="PF00004">
    <property type="entry name" value="AAA"/>
    <property type="match status" value="1"/>
</dbReference>
<reference evidence="9 10" key="1">
    <citation type="journal article" date="2019" name="Int. J. Syst. Evol. Microbiol.">
        <title>Thermogemmatispora aurantia sp. nov. and Thermogemmatispora argillosa sp. nov., within the class Ktedonobacteria, and emended description of the genus Thermogemmatispora.</title>
        <authorList>
            <person name="Zheng Y."/>
            <person name="Wang C.M."/>
            <person name="Sakai Y."/>
            <person name="Abe K."/>
            <person name="Yokota A."/>
            <person name="Yabe S."/>
        </authorList>
    </citation>
    <scope>NUCLEOTIDE SEQUENCE [LARGE SCALE GENOMIC DNA]</scope>
    <source>
        <strain evidence="9 10">A1-2</strain>
    </source>
</reference>
<dbReference type="RefSeq" id="WP_151726950.1">
    <property type="nucleotide sequence ID" value="NZ_BKZV01000001.1"/>
</dbReference>
<evidence type="ECO:0000256" key="6">
    <source>
        <dbReference type="PROSITE-ProRule" id="PRU00339"/>
    </source>
</evidence>
<evidence type="ECO:0000256" key="7">
    <source>
        <dbReference type="RuleBase" id="RU003651"/>
    </source>
</evidence>
<dbReference type="EMBL" id="BKZV01000001">
    <property type="protein sequence ID" value="GER81997.1"/>
    <property type="molecule type" value="Genomic_DNA"/>
</dbReference>
<dbReference type="PROSITE" id="PS50005">
    <property type="entry name" value="TPR"/>
    <property type="match status" value="1"/>
</dbReference>
<evidence type="ECO:0000256" key="1">
    <source>
        <dbReference type="ARBA" id="ARBA00001933"/>
    </source>
</evidence>
<dbReference type="SMART" id="SM00028">
    <property type="entry name" value="TPR"/>
    <property type="match status" value="2"/>
</dbReference>
<dbReference type="InterPro" id="IPR000634">
    <property type="entry name" value="Ser/Thr_deHydtase_PyrdxlP-BS"/>
</dbReference>
<accession>A0A5J4K5K8</accession>
<dbReference type="AlphaFoldDB" id="A0A5J4K5K8"/>
<dbReference type="InterPro" id="IPR027417">
    <property type="entry name" value="P-loop_NTPase"/>
</dbReference>
<name>A0A5J4K5K8_9CHLR</name>
<comment type="cofactor">
    <cofactor evidence="1">
        <name>pyridoxal 5'-phosphate</name>
        <dbReference type="ChEBI" id="CHEBI:597326"/>
    </cofactor>
</comment>
<evidence type="ECO:0000256" key="5">
    <source>
        <dbReference type="ARBA" id="ARBA00023054"/>
    </source>
</evidence>
<gene>
    <name evidence="9" type="ORF">KTAU_06350</name>
</gene>
<dbReference type="Proteomes" id="UP000334820">
    <property type="component" value="Unassembled WGS sequence"/>
</dbReference>
<keyword evidence="6" id="KW-0802">TPR repeat</keyword>
<proteinExistence type="inferred from homology"/>
<dbReference type="GO" id="GO:0030170">
    <property type="term" value="F:pyridoxal phosphate binding"/>
    <property type="evidence" value="ECO:0007669"/>
    <property type="project" value="InterPro"/>
</dbReference>
<evidence type="ECO:0000259" key="8">
    <source>
        <dbReference type="SMART" id="SM00382"/>
    </source>
</evidence>
<dbReference type="InterPro" id="IPR003959">
    <property type="entry name" value="ATPase_AAA_core"/>
</dbReference>
<dbReference type="Gene3D" id="1.10.8.60">
    <property type="match status" value="1"/>
</dbReference>
<dbReference type="SUPFAM" id="SSF52540">
    <property type="entry name" value="P-loop containing nucleoside triphosphate hydrolases"/>
    <property type="match status" value="1"/>
</dbReference>